<evidence type="ECO:0000256" key="2">
    <source>
        <dbReference type="ARBA" id="ARBA00023721"/>
    </source>
</evidence>
<comment type="caution">
    <text evidence="6">The sequence shown here is derived from an EMBL/GenBank/DDBJ whole genome shotgun (WGS) entry which is preliminary data.</text>
</comment>
<dbReference type="CDD" id="cd00229">
    <property type="entry name" value="SGNH_hydrolase"/>
    <property type="match status" value="1"/>
</dbReference>
<dbReference type="EC" id="3.1.1.47" evidence="1"/>
<comment type="catalytic activity">
    <reaction evidence="2">
        <text>1-O-hexadecyl-2-acetyl-sn-glycero-3-phosphocholine + H2O = 1-O-hexadecyl-sn-glycero-3-phosphocholine + acetate + H(+)</text>
        <dbReference type="Rhea" id="RHEA:40479"/>
        <dbReference type="ChEBI" id="CHEBI:15377"/>
        <dbReference type="ChEBI" id="CHEBI:15378"/>
        <dbReference type="ChEBI" id="CHEBI:30089"/>
        <dbReference type="ChEBI" id="CHEBI:44811"/>
        <dbReference type="ChEBI" id="CHEBI:64496"/>
    </reaction>
    <physiologicalReaction direction="left-to-right" evidence="2">
        <dbReference type="Rhea" id="RHEA:40480"/>
    </physiologicalReaction>
</comment>
<evidence type="ECO:0000256" key="1">
    <source>
        <dbReference type="ARBA" id="ARBA00013201"/>
    </source>
</evidence>
<evidence type="ECO:0000256" key="3">
    <source>
        <dbReference type="ARBA" id="ARBA00035804"/>
    </source>
</evidence>
<dbReference type="Proteomes" id="UP001142489">
    <property type="component" value="Unassembled WGS sequence"/>
</dbReference>
<keyword evidence="7" id="KW-1185">Reference proteome</keyword>
<accession>A0A9Q0Y3H3</accession>
<reference evidence="6" key="1">
    <citation type="journal article" date="2023" name="DNA Res.">
        <title>Chromosome-level genome assembly of Phrynocephalus forsythii using third-generation DNA sequencing and Hi-C analysis.</title>
        <authorList>
            <person name="Qi Y."/>
            <person name="Zhao W."/>
            <person name="Zhao Y."/>
            <person name="Niu C."/>
            <person name="Cao S."/>
            <person name="Zhang Y."/>
        </authorList>
    </citation>
    <scope>NUCLEOTIDE SEQUENCE</scope>
    <source>
        <tissue evidence="6">Muscle</tissue>
    </source>
</reference>
<feature type="non-terminal residue" evidence="6">
    <location>
        <position position="1"/>
    </location>
</feature>
<feature type="domain" description="SGNH hydrolase-type esterase" evidence="5">
    <location>
        <begin position="163"/>
        <end position="319"/>
    </location>
</feature>
<protein>
    <recommendedName>
        <fullName evidence="1">1-alkyl-2-acetylglycerophosphocholine esterase</fullName>
        <ecNumber evidence="1">3.1.1.47</ecNumber>
    </recommendedName>
</protein>
<dbReference type="OrthoDB" id="9909727at2759"/>
<comment type="catalytic activity">
    <reaction evidence="4">
        <text>a 1-O-alkyl-2-acetyl-sn-glycero-3-phosphocholine + H2O = a 1-O-alkyl-sn-glycero-3-phosphocholine + acetate + H(+)</text>
        <dbReference type="Rhea" id="RHEA:17777"/>
        <dbReference type="ChEBI" id="CHEBI:15377"/>
        <dbReference type="ChEBI" id="CHEBI:15378"/>
        <dbReference type="ChEBI" id="CHEBI:30089"/>
        <dbReference type="ChEBI" id="CHEBI:30909"/>
        <dbReference type="ChEBI" id="CHEBI:36707"/>
        <dbReference type="EC" id="3.1.1.47"/>
    </reaction>
    <physiologicalReaction direction="left-to-right" evidence="4">
        <dbReference type="Rhea" id="RHEA:17778"/>
    </physiologicalReaction>
</comment>
<comment type="catalytic activity">
    <reaction evidence="3">
        <text>1-O-hexadecyl-2-acetyl-sn-glycero-3-phosphate + H2O = 1-O-hexadecyl-sn-glycero-3-phosphate + acetate + H(+)</text>
        <dbReference type="Rhea" id="RHEA:41704"/>
        <dbReference type="ChEBI" id="CHEBI:15377"/>
        <dbReference type="ChEBI" id="CHEBI:15378"/>
        <dbReference type="ChEBI" id="CHEBI:30089"/>
        <dbReference type="ChEBI" id="CHEBI:77580"/>
        <dbReference type="ChEBI" id="CHEBI:78385"/>
    </reaction>
    <physiologicalReaction direction="left-to-right" evidence="3">
        <dbReference type="Rhea" id="RHEA:41705"/>
    </physiologicalReaction>
</comment>
<evidence type="ECO:0000256" key="4">
    <source>
        <dbReference type="ARBA" id="ARBA00048078"/>
    </source>
</evidence>
<dbReference type="Pfam" id="PF13472">
    <property type="entry name" value="Lipase_GDSL_2"/>
    <property type="match status" value="1"/>
</dbReference>
<evidence type="ECO:0000313" key="6">
    <source>
        <dbReference type="EMBL" id="KAJ7341298.1"/>
    </source>
</evidence>
<gene>
    <name evidence="6" type="ORF">JRQ81_005231</name>
</gene>
<dbReference type="EMBL" id="JAPFRF010000002">
    <property type="protein sequence ID" value="KAJ7341298.1"/>
    <property type="molecule type" value="Genomic_DNA"/>
</dbReference>
<dbReference type="GO" id="GO:0003847">
    <property type="term" value="F:1-alkyl-2-acetylglycerophosphocholine esterase activity"/>
    <property type="evidence" value="ECO:0007669"/>
    <property type="project" value="UniProtKB-EC"/>
</dbReference>
<dbReference type="InterPro" id="IPR013830">
    <property type="entry name" value="SGNH_hydro"/>
</dbReference>
<name>A0A9Q0Y3H3_9SAUR</name>
<dbReference type="Gene3D" id="3.40.50.1110">
    <property type="entry name" value="SGNH hydrolase"/>
    <property type="match status" value="1"/>
</dbReference>
<sequence>PQRVHYHEVPCGTSGDKCEGVSTIAPNVRVRVITPGPPSHLSPCDTNGSHDTSYFLINAIWIEAGQELLRTKPITVRIEIWALCLLFRRCPTWWPPLSGRNQLRWHMDINRGPCFNLLVFITRHLLKTQPPWLFSKHSTSRHRIWRERTKVLIVGHSFIYWAAKYAAWSSRGQHLGLGGAAILEWRGYRGMLWNQVVPTALKLAQERPPDILLIHAGGNDLGHRPGKDLIKATIADLQQWYKRFPEVRMLWSTIVPRRAWGAGIDPQTINRARRGVNQEICKAVRQGRDSMIGHTGITHNRPELFRQGGVHLSDEGMQLLMDDLRRGLLAALKGPGGEAWQVVRGT</sequence>
<evidence type="ECO:0000259" key="5">
    <source>
        <dbReference type="Pfam" id="PF13472"/>
    </source>
</evidence>
<evidence type="ECO:0000313" key="7">
    <source>
        <dbReference type="Proteomes" id="UP001142489"/>
    </source>
</evidence>
<proteinExistence type="predicted"/>
<dbReference type="InterPro" id="IPR036514">
    <property type="entry name" value="SGNH_hydro_sf"/>
</dbReference>
<organism evidence="6 7">
    <name type="scientific">Phrynocephalus forsythii</name>
    <dbReference type="NCBI Taxonomy" id="171643"/>
    <lineage>
        <taxon>Eukaryota</taxon>
        <taxon>Metazoa</taxon>
        <taxon>Chordata</taxon>
        <taxon>Craniata</taxon>
        <taxon>Vertebrata</taxon>
        <taxon>Euteleostomi</taxon>
        <taxon>Lepidosauria</taxon>
        <taxon>Squamata</taxon>
        <taxon>Bifurcata</taxon>
        <taxon>Unidentata</taxon>
        <taxon>Episquamata</taxon>
        <taxon>Toxicofera</taxon>
        <taxon>Iguania</taxon>
        <taxon>Acrodonta</taxon>
        <taxon>Agamidae</taxon>
        <taxon>Agaminae</taxon>
        <taxon>Phrynocephalus</taxon>
    </lineage>
</organism>
<dbReference type="AlphaFoldDB" id="A0A9Q0Y3H3"/>
<dbReference type="SUPFAM" id="SSF52266">
    <property type="entry name" value="SGNH hydrolase"/>
    <property type="match status" value="1"/>
</dbReference>